<evidence type="ECO:0000313" key="3">
    <source>
        <dbReference type="Proteomes" id="UP000306954"/>
    </source>
</evidence>
<comment type="caution">
    <text evidence="2">The sequence shown here is derived from an EMBL/GenBank/DDBJ whole genome shotgun (WGS) entry which is preliminary data.</text>
</comment>
<gene>
    <name evidence="2" type="ORF">E3P90_00053</name>
</gene>
<dbReference type="Gene3D" id="3.30.710.10">
    <property type="entry name" value="Potassium Channel Kv1.1, Chain A"/>
    <property type="match status" value="1"/>
</dbReference>
<evidence type="ECO:0008006" key="4">
    <source>
        <dbReference type="Google" id="ProtNLM"/>
    </source>
</evidence>
<sequence length="367" mass="41546">MISSSFRKSARAANGNPQLATGPQKWVEKKYSLAAGDLAQLANLLKVDIVRVAVEGNGVDLSSQLVMKLNLDLRGHSFVVERDQLMNMPESVLLCLFPNGLVLSKPPNTSTSEEDESVEDDIYYVDFDPECFRYVIDFFKQAATDFYGTATSPGTIQYHQSLITPSPNGTYDTQWAYELANNPLLTKQAVIVLREELEYFVIPQRDSPARTLENGTPNEALFKLKLDAGHSLHQRQKIFTALQRNVNKENNVAEQHLIDMLCMSGFSRDDKWGYRALEPARCCITSIALVLLNTGIIAGPDKEAKIDNNQMMTAQKLLLFWRKPARKCWWDGIDIDLSRGEEDDDKESQNKVKVWSRRTWTLETSIF</sequence>
<dbReference type="EMBL" id="SPOF01000001">
    <property type="protein sequence ID" value="TIB17406.1"/>
    <property type="molecule type" value="Genomic_DNA"/>
</dbReference>
<name>A0A4V4M5L9_WALIC</name>
<dbReference type="SUPFAM" id="SSF54695">
    <property type="entry name" value="POZ domain"/>
    <property type="match status" value="1"/>
</dbReference>
<dbReference type="InterPro" id="IPR011333">
    <property type="entry name" value="SKP1/BTB/POZ_sf"/>
</dbReference>
<evidence type="ECO:0000313" key="2">
    <source>
        <dbReference type="EMBL" id="TIB17406.1"/>
    </source>
</evidence>
<proteinExistence type="predicted"/>
<accession>A0A4V4M5L9</accession>
<evidence type="ECO:0000256" key="1">
    <source>
        <dbReference type="SAM" id="MobiDB-lite"/>
    </source>
</evidence>
<organism evidence="2 3">
    <name type="scientific">Wallemia ichthyophaga</name>
    <dbReference type="NCBI Taxonomy" id="245174"/>
    <lineage>
        <taxon>Eukaryota</taxon>
        <taxon>Fungi</taxon>
        <taxon>Dikarya</taxon>
        <taxon>Basidiomycota</taxon>
        <taxon>Wallemiomycotina</taxon>
        <taxon>Wallemiomycetes</taxon>
        <taxon>Wallemiales</taxon>
        <taxon>Wallemiaceae</taxon>
        <taxon>Wallemia</taxon>
    </lineage>
</organism>
<dbReference type="Proteomes" id="UP000306954">
    <property type="component" value="Unassembled WGS sequence"/>
</dbReference>
<dbReference type="AlphaFoldDB" id="A0A4V4M5L9"/>
<protein>
    <recommendedName>
        <fullName evidence="4">WHI2-like protein P4H10.16c</fullName>
    </recommendedName>
</protein>
<feature type="region of interest" description="Disordered" evidence="1">
    <location>
        <begin position="1"/>
        <end position="21"/>
    </location>
</feature>
<dbReference type="OrthoDB" id="9451547at2759"/>
<reference evidence="2 3" key="1">
    <citation type="submission" date="2019-03" db="EMBL/GenBank/DDBJ databases">
        <title>Sequencing 23 genomes of Wallemia ichthyophaga.</title>
        <authorList>
            <person name="Gostincar C."/>
        </authorList>
    </citation>
    <scope>NUCLEOTIDE SEQUENCE [LARGE SCALE GENOMIC DNA]</scope>
    <source>
        <strain evidence="2 3">EXF-8621</strain>
    </source>
</reference>